<sequence length="438" mass="48601">MIAQGTPLNQWDLRSKLFFAMLMVDKAGKNAFTHFNQQYRQSCNTPGFVPSEHALLDLLSASFAAAGEQIDVTPFVELTGGVITQAQRDRNAFSHAKAVYPLYQLVDAQSLPALQAQLKLDSSLRLVDSCQLKASGLKGDVTLSLDIDDFAQIYGEDLVLMEGARYAHKIRIDAPTLALTALPIGVYTLRLPTGKDRKYRPTAGYLTVKQGKNAVTLRFERKAASPIVSQEINLLGLSDAVFATVLVDRAKGAVVVDVTSTTPHAYFPGETYARVTLRDRQGAVRFSKEIQGTQATLSHDELPFAEGDDIEIYHVEPSRVRLNPPAAGVIDNKNKTNVLRIETSGLKNPALPGDPSKRCWRAWNRRRSVCATCCRLTTRRRRRSRMIFIWRSAPLPSRSASHCWRPIGIACRPTIRRRALTSAMRLPWRAKGLAIASF</sequence>
<dbReference type="InterPro" id="IPR004954">
    <property type="entry name" value="Mucin-bd"/>
</dbReference>
<organism evidence="2 3">
    <name type="scientific">Serratia marcescens</name>
    <dbReference type="NCBI Taxonomy" id="615"/>
    <lineage>
        <taxon>Bacteria</taxon>
        <taxon>Pseudomonadati</taxon>
        <taxon>Pseudomonadota</taxon>
        <taxon>Gammaproteobacteria</taxon>
        <taxon>Enterobacterales</taxon>
        <taxon>Yersiniaceae</taxon>
        <taxon>Serratia</taxon>
    </lineage>
</organism>
<proteinExistence type="predicted"/>
<accession>A0A380AFI1</accession>
<evidence type="ECO:0000313" key="3">
    <source>
        <dbReference type="Proteomes" id="UP000254765"/>
    </source>
</evidence>
<name>A0A380AFI1_SERMA</name>
<dbReference type="EMBL" id="UGYK01000002">
    <property type="protein sequence ID" value="SUI80059.1"/>
    <property type="molecule type" value="Genomic_DNA"/>
</dbReference>
<gene>
    <name evidence="2" type="ORF">NCTC10211_05106</name>
</gene>
<reference evidence="2 3" key="1">
    <citation type="submission" date="2018-06" db="EMBL/GenBank/DDBJ databases">
        <authorList>
            <consortium name="Pathogen Informatics"/>
            <person name="Doyle S."/>
        </authorList>
    </citation>
    <scope>NUCLEOTIDE SEQUENCE [LARGE SCALE GENOMIC DNA]</scope>
    <source>
        <strain evidence="2 3">NCTC10211</strain>
    </source>
</reference>
<evidence type="ECO:0000259" key="1">
    <source>
        <dbReference type="Pfam" id="PF03272"/>
    </source>
</evidence>
<feature type="domain" description="Putative mucin/carbohydrate-binding" evidence="1">
    <location>
        <begin position="233"/>
        <end position="346"/>
    </location>
</feature>
<dbReference type="Pfam" id="PF03272">
    <property type="entry name" value="Mucin_bdg"/>
    <property type="match status" value="1"/>
</dbReference>
<dbReference type="Proteomes" id="UP000254765">
    <property type="component" value="Unassembled WGS sequence"/>
</dbReference>
<evidence type="ECO:0000313" key="2">
    <source>
        <dbReference type="EMBL" id="SUI80059.1"/>
    </source>
</evidence>
<protein>
    <submittedName>
        <fullName evidence="2">Viral enhancin protein</fullName>
    </submittedName>
</protein>
<dbReference type="AlphaFoldDB" id="A0A380AFI1"/>